<evidence type="ECO:0000313" key="2">
    <source>
        <dbReference type="Proteomes" id="UP000038011"/>
    </source>
</evidence>
<dbReference type="PATRIC" id="fig|1514904.3.peg.114"/>
<reference evidence="1 2" key="1">
    <citation type="submission" date="2015-01" db="EMBL/GenBank/DDBJ databases">
        <title>Ahrensia donghaiensis sp. nov., a novel dimethylsulphoniopropionate-cleavage bacterium isolated from seawater and emended descriptions of the genus Ahrensia and Ahrensia kielensis.</title>
        <authorList>
            <person name="Liu J."/>
        </authorList>
    </citation>
    <scope>NUCLEOTIDE SEQUENCE [LARGE SCALE GENOMIC DNA]</scope>
    <source>
        <strain evidence="1 2">LZD062</strain>
    </source>
</reference>
<sequence length="169" mass="19014">MKPLVLIAGMALFGGIGGAAYSEYDRLTSAHEQIRNYILHNAKAYKADKDGFERAVEEGVAICAARMYQVELPSAHRRFFALNIATDYDIVNQYGLQANEKQEEIADIRAHVASSFYTALPDELKTLPAETKERLTALSIDFRDKREKLAHCTHANTYKIWFADKPAES</sequence>
<gene>
    <name evidence="1" type="ORF">SU32_00560</name>
</gene>
<dbReference type="AlphaFoldDB" id="A0A0N0E8W0"/>
<protein>
    <submittedName>
        <fullName evidence="1">Uncharacterized protein</fullName>
    </submittedName>
</protein>
<dbReference type="EMBL" id="JXMU01000001">
    <property type="protein sequence ID" value="KPB02811.1"/>
    <property type="molecule type" value="Genomic_DNA"/>
</dbReference>
<comment type="caution">
    <text evidence="1">The sequence shown here is derived from an EMBL/GenBank/DDBJ whole genome shotgun (WGS) entry which is preliminary data.</text>
</comment>
<keyword evidence="2" id="KW-1185">Reference proteome</keyword>
<proteinExistence type="predicted"/>
<dbReference type="RefSeq" id="WP_053997370.1">
    <property type="nucleotide sequence ID" value="NZ_JXMU01000001.1"/>
</dbReference>
<dbReference type="Proteomes" id="UP000038011">
    <property type="component" value="Unassembled WGS sequence"/>
</dbReference>
<dbReference type="OrthoDB" id="9912515at2"/>
<evidence type="ECO:0000313" key="1">
    <source>
        <dbReference type="EMBL" id="KPB02811.1"/>
    </source>
</evidence>
<organism evidence="1 2">
    <name type="scientific">Ahrensia marina</name>
    <dbReference type="NCBI Taxonomy" id="1514904"/>
    <lineage>
        <taxon>Bacteria</taxon>
        <taxon>Pseudomonadati</taxon>
        <taxon>Pseudomonadota</taxon>
        <taxon>Alphaproteobacteria</taxon>
        <taxon>Hyphomicrobiales</taxon>
        <taxon>Ahrensiaceae</taxon>
        <taxon>Ahrensia</taxon>
    </lineage>
</organism>
<dbReference type="STRING" id="1514904.SU32_00560"/>
<name>A0A0N0E8W0_9HYPH</name>
<accession>A0A0N0E8W0</accession>